<dbReference type="AlphaFoldDB" id="A0A2S2PGW0"/>
<organism evidence="1">
    <name type="scientific">Schizaphis graminum</name>
    <name type="common">Green bug aphid</name>
    <dbReference type="NCBI Taxonomy" id="13262"/>
    <lineage>
        <taxon>Eukaryota</taxon>
        <taxon>Metazoa</taxon>
        <taxon>Ecdysozoa</taxon>
        <taxon>Arthropoda</taxon>
        <taxon>Hexapoda</taxon>
        <taxon>Insecta</taxon>
        <taxon>Pterygota</taxon>
        <taxon>Neoptera</taxon>
        <taxon>Paraneoptera</taxon>
        <taxon>Hemiptera</taxon>
        <taxon>Sternorrhyncha</taxon>
        <taxon>Aphidomorpha</taxon>
        <taxon>Aphidoidea</taxon>
        <taxon>Aphididae</taxon>
        <taxon>Aphidini</taxon>
        <taxon>Schizaphis</taxon>
    </lineage>
</organism>
<gene>
    <name evidence="1" type="ORF">g.122601</name>
</gene>
<evidence type="ECO:0000313" key="1">
    <source>
        <dbReference type="EMBL" id="MBY28438.1"/>
    </source>
</evidence>
<dbReference type="EMBL" id="GGMR01015819">
    <property type="protein sequence ID" value="MBY28438.1"/>
    <property type="molecule type" value="Transcribed_RNA"/>
</dbReference>
<accession>A0A2S2PGW0</accession>
<sequence>MLLYLCNRHRCVANNAARGSNVFIAGKTTIRTEIPICAPVCIAIGHDKTILIGPVQTPEWATRRRHCIVQVHGVLCARLICVAASVMSVRKCAVSERPNFISQIKRS</sequence>
<proteinExistence type="predicted"/>
<reference evidence="1" key="1">
    <citation type="submission" date="2018-04" db="EMBL/GenBank/DDBJ databases">
        <title>Transcriptome of Schizaphis graminum biotype I.</title>
        <authorList>
            <person name="Scully E.D."/>
            <person name="Geib S.M."/>
            <person name="Palmer N.A."/>
            <person name="Koch K."/>
            <person name="Bradshaw J."/>
            <person name="Heng-Moss T."/>
            <person name="Sarath G."/>
        </authorList>
    </citation>
    <scope>NUCLEOTIDE SEQUENCE</scope>
</reference>
<protein>
    <submittedName>
        <fullName evidence="1">Uncharacterized protein</fullName>
    </submittedName>
</protein>
<name>A0A2S2PGW0_SCHGA</name>